<accession>A0A0M0JHX8</accession>
<dbReference type="InterPro" id="IPR000408">
    <property type="entry name" value="Reg_chr_condens"/>
</dbReference>
<feature type="repeat" description="RCC1" evidence="2">
    <location>
        <begin position="85"/>
        <end position="137"/>
    </location>
</feature>
<dbReference type="PROSITE" id="PS50012">
    <property type="entry name" value="RCC1_3"/>
    <property type="match status" value="5"/>
</dbReference>
<sequence length="425" mass="44005">MWSAAARRSLELAVGVGRRRFSAAASTAAPAAGTLYMCGTGESHKLGLGETKDRENPTLVEALKDTPIVHVACGKYHSAAVSSDGDVYVWGLESSGQLGLGSARTKAHTPTKVEALSGKGVTQLSCGMYHTLALTAAGEVYSCGFGGSLLNGAGGLGHGNRTQLEAFAKLASFGPDGTEGVAAATVSAGGYHSVVLDREGGVWTFGRGEWGRLGHGDASDCLAPTRVLAPARLEGEESPFGPSLVAQAGEGHTGVLGVDGMAYTWGRNEHWQLGYEVVGLLNSGQSFDAQQEPQAVEIAIEIGSQEEGKPTPKATRFACGESGTAALLEDGRVFVWGMQRFFQPTLVPGADQLGSEIVDLQVGASHLALRTASGHLYTYGVGPSLALAKLHRKQWELAEVNAHSLDGAKVVGMACGPYSTALIVG</sequence>
<organism evidence="4 5">
    <name type="scientific">Chrysochromulina tobinii</name>
    <dbReference type="NCBI Taxonomy" id="1460289"/>
    <lineage>
        <taxon>Eukaryota</taxon>
        <taxon>Haptista</taxon>
        <taxon>Haptophyta</taxon>
        <taxon>Prymnesiophyceae</taxon>
        <taxon>Prymnesiales</taxon>
        <taxon>Chrysochromulinaceae</taxon>
        <taxon>Chrysochromulina</taxon>
    </lineage>
</organism>
<feature type="repeat" description="RCC1" evidence="2">
    <location>
        <begin position="138"/>
        <end position="199"/>
    </location>
</feature>
<evidence type="ECO:0000313" key="4">
    <source>
        <dbReference type="EMBL" id="KOO26070.1"/>
    </source>
</evidence>
<feature type="domain" description="RCC1-like" evidence="3">
    <location>
        <begin position="27"/>
        <end position="343"/>
    </location>
</feature>
<dbReference type="PANTHER" id="PTHR22872:SF2">
    <property type="entry name" value="INHIBITOR OF BRUTON TYROSINE KINASE"/>
    <property type="match status" value="1"/>
</dbReference>
<comment type="caution">
    <text evidence="4">The sequence shown here is derived from an EMBL/GenBank/DDBJ whole genome shotgun (WGS) entry which is preliminary data.</text>
</comment>
<feature type="repeat" description="RCC1" evidence="2">
    <location>
        <begin position="200"/>
        <end position="259"/>
    </location>
</feature>
<dbReference type="PANTHER" id="PTHR22872">
    <property type="entry name" value="BTK-BINDING PROTEIN-RELATED"/>
    <property type="match status" value="1"/>
</dbReference>
<keyword evidence="1" id="KW-0677">Repeat</keyword>
<dbReference type="InterPro" id="IPR051625">
    <property type="entry name" value="Signaling_Regulatory_Domain"/>
</dbReference>
<dbReference type="Gene3D" id="2.130.10.30">
    <property type="entry name" value="Regulator of chromosome condensation 1/beta-lactamase-inhibitor protein II"/>
    <property type="match status" value="2"/>
</dbReference>
<dbReference type="EMBL" id="JWZX01002894">
    <property type="protein sequence ID" value="KOO26070.1"/>
    <property type="molecule type" value="Genomic_DNA"/>
</dbReference>
<reference evidence="5" key="1">
    <citation type="journal article" date="2015" name="PLoS Genet.">
        <title>Genome Sequence and Transcriptome Analyses of Chrysochromulina tobin: Metabolic Tools for Enhanced Algal Fitness in the Prominent Order Prymnesiales (Haptophyceae).</title>
        <authorList>
            <person name="Hovde B.T."/>
            <person name="Deodato C.R."/>
            <person name="Hunsperger H.M."/>
            <person name="Ryken S.A."/>
            <person name="Yost W."/>
            <person name="Jha R.K."/>
            <person name="Patterson J."/>
            <person name="Monnat R.J. Jr."/>
            <person name="Barlow S.B."/>
            <person name="Starkenburg S.R."/>
            <person name="Cattolico R.A."/>
        </authorList>
    </citation>
    <scope>NUCLEOTIDE SEQUENCE</scope>
    <source>
        <strain evidence="5">CCMP291</strain>
    </source>
</reference>
<name>A0A0M0JHX8_9EUKA</name>
<dbReference type="Proteomes" id="UP000037460">
    <property type="component" value="Unassembled WGS sequence"/>
</dbReference>
<dbReference type="AlphaFoldDB" id="A0A0M0JHX8"/>
<dbReference type="Pfam" id="PF25390">
    <property type="entry name" value="WD40_RLD"/>
    <property type="match status" value="1"/>
</dbReference>
<keyword evidence="5" id="KW-1185">Reference proteome</keyword>
<dbReference type="PRINTS" id="PR00633">
    <property type="entry name" value="RCCNDNSATION"/>
</dbReference>
<dbReference type="SUPFAM" id="SSF50985">
    <property type="entry name" value="RCC1/BLIP-II"/>
    <property type="match status" value="2"/>
</dbReference>
<proteinExistence type="predicted"/>
<feature type="repeat" description="RCC1" evidence="2">
    <location>
        <begin position="260"/>
        <end position="330"/>
    </location>
</feature>
<evidence type="ECO:0000256" key="2">
    <source>
        <dbReference type="PROSITE-ProRule" id="PRU00235"/>
    </source>
</evidence>
<dbReference type="PROSITE" id="PS00626">
    <property type="entry name" value="RCC1_2"/>
    <property type="match status" value="3"/>
</dbReference>
<dbReference type="InterPro" id="IPR058923">
    <property type="entry name" value="RCC1-like_dom"/>
</dbReference>
<evidence type="ECO:0000256" key="1">
    <source>
        <dbReference type="ARBA" id="ARBA00022737"/>
    </source>
</evidence>
<evidence type="ECO:0000313" key="5">
    <source>
        <dbReference type="Proteomes" id="UP000037460"/>
    </source>
</evidence>
<protein>
    <submittedName>
        <fullName evidence="4">Regulator of chromosome condensation like protein</fullName>
    </submittedName>
</protein>
<feature type="repeat" description="RCC1" evidence="2">
    <location>
        <begin position="33"/>
        <end position="84"/>
    </location>
</feature>
<evidence type="ECO:0000259" key="3">
    <source>
        <dbReference type="Pfam" id="PF25390"/>
    </source>
</evidence>
<dbReference type="InterPro" id="IPR009091">
    <property type="entry name" value="RCC1/BLIP-II"/>
</dbReference>
<gene>
    <name evidence="4" type="ORF">Ctob_001769</name>
</gene>
<dbReference type="OrthoDB" id="10267957at2759"/>